<evidence type="ECO:0000256" key="1">
    <source>
        <dbReference type="SAM" id="MobiDB-lite"/>
    </source>
</evidence>
<gene>
    <name evidence="2" type="ORF">SPI_04028</name>
</gene>
<feature type="compositionally biased region" description="Basic and acidic residues" evidence="1">
    <location>
        <begin position="118"/>
        <end position="127"/>
    </location>
</feature>
<proteinExistence type="predicted"/>
<dbReference type="Proteomes" id="UP000076874">
    <property type="component" value="Unassembled WGS sequence"/>
</dbReference>
<comment type="caution">
    <text evidence="2">The sequence shown here is derived from an EMBL/GenBank/DDBJ whole genome shotgun (WGS) entry which is preliminary data.</text>
</comment>
<feature type="region of interest" description="Disordered" evidence="1">
    <location>
        <begin position="1"/>
        <end position="127"/>
    </location>
</feature>
<feature type="compositionally biased region" description="Low complexity" evidence="1">
    <location>
        <begin position="65"/>
        <end position="78"/>
    </location>
</feature>
<sequence>MDEKPETHTCPQEEQAPRTTQSRKRQIDGDSDDEPLAKRTRLTRKNLSLFDKKGKKKKASESTDESGSTETTSTTTSGFDIKAYKNGILLPPSSKTPTNHKTRRERSARSRGTASPTESEHGHYIDRIGDAGNEATMVVETSKLLKEYNDGGYNRAFNRAFTGFPKDVGFNNGLPAPQPDFVEGPRMEGFDAFPVDEHVGGAVLYRDDRRSVTLPHVAGEWKGPDGSMKEAELQSSYDGAALVYARNQALAHMGKSDPPGHADVTTFTTDGANLNFYSHYATRTEDKTLKYHQYPDGSYNMKKYQEFKDGRRHLRNTQDDARDQSYALRDQLKEHWKQQRHSVLLSSLSTREFRHCLCQT</sequence>
<keyword evidence="3" id="KW-1185">Reference proteome</keyword>
<organism evidence="2 3">
    <name type="scientific">Niveomyces insectorum RCEF 264</name>
    <dbReference type="NCBI Taxonomy" id="1081102"/>
    <lineage>
        <taxon>Eukaryota</taxon>
        <taxon>Fungi</taxon>
        <taxon>Dikarya</taxon>
        <taxon>Ascomycota</taxon>
        <taxon>Pezizomycotina</taxon>
        <taxon>Sordariomycetes</taxon>
        <taxon>Hypocreomycetidae</taxon>
        <taxon>Hypocreales</taxon>
        <taxon>Cordycipitaceae</taxon>
        <taxon>Niveomyces</taxon>
    </lineage>
</organism>
<dbReference type="AlphaFoldDB" id="A0A167VDA4"/>
<accession>A0A167VDA4</accession>
<dbReference type="STRING" id="1081102.A0A167VDA4"/>
<name>A0A167VDA4_9HYPO</name>
<protein>
    <submittedName>
        <fullName evidence="2">Uncharacterized protein</fullName>
    </submittedName>
</protein>
<dbReference type="OrthoDB" id="5424149at2759"/>
<dbReference type="EMBL" id="AZHD01000006">
    <property type="protein sequence ID" value="OAA62488.1"/>
    <property type="molecule type" value="Genomic_DNA"/>
</dbReference>
<evidence type="ECO:0000313" key="2">
    <source>
        <dbReference type="EMBL" id="OAA62488.1"/>
    </source>
</evidence>
<feature type="compositionally biased region" description="Polar residues" evidence="1">
    <location>
        <begin position="9"/>
        <end position="20"/>
    </location>
</feature>
<evidence type="ECO:0000313" key="3">
    <source>
        <dbReference type="Proteomes" id="UP000076874"/>
    </source>
</evidence>
<reference evidence="2 3" key="1">
    <citation type="journal article" date="2016" name="Genome Biol. Evol.">
        <title>Divergent and convergent evolution of fungal pathogenicity.</title>
        <authorList>
            <person name="Shang Y."/>
            <person name="Xiao G."/>
            <person name="Zheng P."/>
            <person name="Cen K."/>
            <person name="Zhan S."/>
            <person name="Wang C."/>
        </authorList>
    </citation>
    <scope>NUCLEOTIDE SEQUENCE [LARGE SCALE GENOMIC DNA]</scope>
    <source>
        <strain evidence="2 3">RCEF 264</strain>
    </source>
</reference>